<gene>
    <name evidence="2" type="ORF">SARC_00079</name>
</gene>
<protein>
    <recommendedName>
        <fullName evidence="4">Legume lectin domain-containing protein</fullName>
    </recommendedName>
</protein>
<evidence type="ECO:0000256" key="1">
    <source>
        <dbReference type="SAM" id="Phobius"/>
    </source>
</evidence>
<evidence type="ECO:0000313" key="2">
    <source>
        <dbReference type="EMBL" id="KNC87822.1"/>
    </source>
</evidence>
<keyword evidence="1" id="KW-0812">Transmembrane</keyword>
<feature type="transmembrane region" description="Helical" evidence="1">
    <location>
        <begin position="290"/>
        <end position="311"/>
    </location>
</feature>
<dbReference type="AlphaFoldDB" id="A0A0L0GFL6"/>
<evidence type="ECO:0008006" key="4">
    <source>
        <dbReference type="Google" id="ProtNLM"/>
    </source>
</evidence>
<sequence length="322" mass="36687">MTTPLATLDWSKGVESQFDEHDIKKMETNYHDGFDHFEAIEDPDIQQTVMRVVLHKEDLDSDPEKNRNEINANDKSQFRFPVNTIRTVQYWYKIEHISYFGSGFYHIFQIKVGLGSPLCTVSIKNGDLSANPGDFDHGAKLFSERINFGTYEDLIGKWVCITIATKNTPDGYLKIQFRDTSGKVIRNFEKFDIPMNDEAYGESGRIRMGLYRKRDDGFKDDDTHSVLIANMSMYDTDLIESGYYVPFGNAGGAAAKTCTCTKRALSRERAVRAVKAVPEMYARAQRVVRLAKVTVLIVVLGLCTGVYWTYVQYRKRKTAGRG</sequence>
<dbReference type="GeneID" id="25900583"/>
<accession>A0A0L0GFL6</accession>
<name>A0A0L0GFL6_9EUKA</name>
<proteinExistence type="predicted"/>
<organism evidence="2 3">
    <name type="scientific">Sphaeroforma arctica JP610</name>
    <dbReference type="NCBI Taxonomy" id="667725"/>
    <lineage>
        <taxon>Eukaryota</taxon>
        <taxon>Ichthyosporea</taxon>
        <taxon>Ichthyophonida</taxon>
        <taxon>Sphaeroforma</taxon>
    </lineage>
</organism>
<keyword evidence="1" id="KW-1133">Transmembrane helix</keyword>
<dbReference type="RefSeq" id="XP_014161724.1">
    <property type="nucleotide sequence ID" value="XM_014306249.1"/>
</dbReference>
<reference evidence="2 3" key="1">
    <citation type="submission" date="2011-02" db="EMBL/GenBank/DDBJ databases">
        <title>The Genome Sequence of Sphaeroforma arctica JP610.</title>
        <authorList>
            <consortium name="The Broad Institute Genome Sequencing Platform"/>
            <person name="Russ C."/>
            <person name="Cuomo C."/>
            <person name="Young S.K."/>
            <person name="Zeng Q."/>
            <person name="Gargeya S."/>
            <person name="Alvarado L."/>
            <person name="Berlin A."/>
            <person name="Chapman S.B."/>
            <person name="Chen Z."/>
            <person name="Freedman E."/>
            <person name="Gellesch M."/>
            <person name="Goldberg J."/>
            <person name="Griggs A."/>
            <person name="Gujja S."/>
            <person name="Heilman E."/>
            <person name="Heiman D."/>
            <person name="Howarth C."/>
            <person name="Mehta T."/>
            <person name="Neiman D."/>
            <person name="Pearson M."/>
            <person name="Roberts A."/>
            <person name="Saif S."/>
            <person name="Shea T."/>
            <person name="Shenoy N."/>
            <person name="Sisk P."/>
            <person name="Stolte C."/>
            <person name="Sykes S."/>
            <person name="White J."/>
            <person name="Yandava C."/>
            <person name="Burger G."/>
            <person name="Gray M.W."/>
            <person name="Holland P.W.H."/>
            <person name="King N."/>
            <person name="Lang F.B.F."/>
            <person name="Roger A.J."/>
            <person name="Ruiz-Trillo I."/>
            <person name="Haas B."/>
            <person name="Nusbaum C."/>
            <person name="Birren B."/>
        </authorList>
    </citation>
    <scope>NUCLEOTIDE SEQUENCE [LARGE SCALE GENOMIC DNA]</scope>
    <source>
        <strain evidence="2 3">JP610</strain>
    </source>
</reference>
<evidence type="ECO:0000313" key="3">
    <source>
        <dbReference type="Proteomes" id="UP000054560"/>
    </source>
</evidence>
<dbReference type="Proteomes" id="UP000054560">
    <property type="component" value="Unassembled WGS sequence"/>
</dbReference>
<keyword evidence="1" id="KW-0472">Membrane</keyword>
<keyword evidence="3" id="KW-1185">Reference proteome</keyword>
<dbReference type="EMBL" id="KQ241598">
    <property type="protein sequence ID" value="KNC87822.1"/>
    <property type="molecule type" value="Genomic_DNA"/>
</dbReference>